<dbReference type="Pfam" id="PF24120">
    <property type="entry name" value="SsdA_C"/>
    <property type="match status" value="1"/>
</dbReference>
<evidence type="ECO:0000313" key="3">
    <source>
        <dbReference type="Proteomes" id="UP000242791"/>
    </source>
</evidence>
<feature type="domain" description="Single-strand DNA deaminase toxin A-like C-terminal" evidence="1">
    <location>
        <begin position="1"/>
        <end position="57"/>
    </location>
</feature>
<organism evidence="2 3">
    <name type="scientific">Blastomyces percursus</name>
    <dbReference type="NCBI Taxonomy" id="1658174"/>
    <lineage>
        <taxon>Eukaryota</taxon>
        <taxon>Fungi</taxon>
        <taxon>Dikarya</taxon>
        <taxon>Ascomycota</taxon>
        <taxon>Pezizomycotina</taxon>
        <taxon>Eurotiomycetes</taxon>
        <taxon>Eurotiomycetidae</taxon>
        <taxon>Onygenales</taxon>
        <taxon>Ajellomycetaceae</taxon>
        <taxon>Blastomyces</taxon>
    </lineage>
</organism>
<dbReference type="Proteomes" id="UP000242791">
    <property type="component" value="Unassembled WGS sequence"/>
</dbReference>
<gene>
    <name evidence="2" type="ORF">ACJ73_04287</name>
</gene>
<evidence type="ECO:0000259" key="1">
    <source>
        <dbReference type="Pfam" id="PF24120"/>
    </source>
</evidence>
<dbReference type="VEuPathDB" id="FungiDB:ACJ73_04287"/>
<evidence type="ECO:0000313" key="2">
    <source>
        <dbReference type="EMBL" id="OJD24352.1"/>
    </source>
</evidence>
<dbReference type="InterPro" id="IPR057517">
    <property type="entry name" value="SsdA-like_C"/>
</dbReference>
<accession>A0A1J9Q7A0</accession>
<sequence>MSGWGHEQPETFIITGKRWTKQVFAISSAVQHALKPNEYDQGLPGQFNASHAEKQLIAYFIEKHVFLGDEREPNSNWDRSLYSLFESRPPVALTKATILVNRAPCDDCRAFIQRIKLVLNIEFQIIFC</sequence>
<name>A0A1J9Q7A0_9EURO</name>
<comment type="caution">
    <text evidence="2">The sequence shown here is derived from an EMBL/GenBank/DDBJ whole genome shotgun (WGS) entry which is preliminary data.</text>
</comment>
<keyword evidence="3" id="KW-1185">Reference proteome</keyword>
<protein>
    <recommendedName>
        <fullName evidence="1">Single-strand DNA deaminase toxin A-like C-terminal domain-containing protein</fullName>
    </recommendedName>
</protein>
<dbReference type="AlphaFoldDB" id="A0A1J9Q7A0"/>
<dbReference type="OrthoDB" id="341259at2759"/>
<reference evidence="2 3" key="1">
    <citation type="submission" date="2015-08" db="EMBL/GenBank/DDBJ databases">
        <title>Emmonsia species relationships and genome sequence.</title>
        <authorList>
            <person name="Cuomo C.A."/>
            <person name="Schwartz I.S."/>
            <person name="Kenyon C."/>
            <person name="De Hoog G.S."/>
            <person name="Govender N.P."/>
            <person name="Botha A."/>
            <person name="Moreno L."/>
            <person name="De Vries M."/>
            <person name="Munoz J.F."/>
            <person name="Stielow J.B."/>
        </authorList>
    </citation>
    <scope>NUCLEOTIDE SEQUENCE [LARGE SCALE GENOMIC DNA]</scope>
    <source>
        <strain evidence="2 3">EI222</strain>
    </source>
</reference>
<proteinExistence type="predicted"/>
<dbReference type="EMBL" id="LGTZ01000580">
    <property type="protein sequence ID" value="OJD24352.1"/>
    <property type="molecule type" value="Genomic_DNA"/>
</dbReference>